<dbReference type="KEGG" id="thg:TCELL_1314"/>
<dbReference type="GeneID" id="13013638"/>
<accession>I3TG48</accession>
<protein>
    <submittedName>
        <fullName evidence="1">Uncharacterized protein</fullName>
    </submittedName>
</protein>
<organism evidence="1 2">
    <name type="scientific">Thermogladius calderae (strain DSM 22663 / VKM B-2946 / 1633)</name>
    <dbReference type="NCBI Taxonomy" id="1184251"/>
    <lineage>
        <taxon>Archaea</taxon>
        <taxon>Thermoproteota</taxon>
        <taxon>Thermoprotei</taxon>
        <taxon>Desulfurococcales</taxon>
        <taxon>Desulfurococcaceae</taxon>
        <taxon>Thermogladius</taxon>
    </lineage>
</organism>
<dbReference type="EMBL" id="CP003531">
    <property type="protein sequence ID" value="AFK51736.1"/>
    <property type="molecule type" value="Genomic_DNA"/>
</dbReference>
<evidence type="ECO:0000313" key="1">
    <source>
        <dbReference type="EMBL" id="AFK51736.1"/>
    </source>
</evidence>
<dbReference type="HOGENOM" id="CLU_118413_0_0_2"/>
<reference evidence="1 2" key="1">
    <citation type="journal article" date="2012" name="J. Bacteriol.">
        <title>Complete genome sequence of the hyperthermophilic cellulolytic Crenarchaeon 'Thermogladius cellulolyticus' 1633.</title>
        <authorList>
            <person name="Mardanov A.V."/>
            <person name="Kochetkova T.V."/>
            <person name="Beletsky A.V."/>
            <person name="Bonch-Osmolovskaya E.A."/>
            <person name="Ravin N.V."/>
            <person name="Skryabin K.G."/>
        </authorList>
    </citation>
    <scope>NUCLEOTIDE SEQUENCE [LARGE SCALE GENOMIC DNA]</scope>
    <source>
        <strain evidence="2">DSM 22663 / VKM B-2946 / 1633</strain>
    </source>
</reference>
<dbReference type="RefSeq" id="WP_014737986.1">
    <property type="nucleotide sequence ID" value="NC_017954.1"/>
</dbReference>
<dbReference type="eggNOG" id="arCOG00569">
    <property type="taxonomic scope" value="Archaea"/>
</dbReference>
<gene>
    <name evidence="1" type="ordered locus">TCELL_1314</name>
</gene>
<dbReference type="OrthoDB" id="19374at2157"/>
<dbReference type="InParanoid" id="I3TG48"/>
<sequence length="185" mass="20950">MVLKDFLRNIVNPHLGRAIREGKIQANTVDEVRRLISQAESRYGFSVYGGNPEKLLDYFNSKDFELLVSAFKGGNALEVLVDILREVAEEYRDLPEVRAKALDIAQRLSVGEPVKSELAELFERVKSIFSNYEASLAGNEVLLRVSQDFVVRISYEGGRIRVVQCRTTFLDKRDVERLREVVAGG</sequence>
<evidence type="ECO:0000313" key="2">
    <source>
        <dbReference type="Proteomes" id="UP000005270"/>
    </source>
</evidence>
<name>I3TG48_THEC1</name>
<dbReference type="AlphaFoldDB" id="I3TG48"/>
<keyword evidence="2" id="KW-1185">Reference proteome</keyword>
<proteinExistence type="predicted"/>
<dbReference type="Proteomes" id="UP000005270">
    <property type="component" value="Chromosome"/>
</dbReference>
<dbReference type="STRING" id="1184251.TCELL_1314"/>